<name>A0ABR7WQI6_9SPHI</name>
<evidence type="ECO:0000313" key="1">
    <source>
        <dbReference type="EMBL" id="MBD1364580.1"/>
    </source>
</evidence>
<dbReference type="EMBL" id="JACWMY010000005">
    <property type="protein sequence ID" value="MBD1364580.1"/>
    <property type="molecule type" value="Genomic_DNA"/>
</dbReference>
<sequence length="152" mass="16416">MKQIKLIAYTLLFAFVSVGISSCKKSEEAKPSIIGGWFQQSVDGTAVRSVSFRQGGEFQATFGTYNNTTPGLSTYTIYSGTYTVKGDSLLTNISTVSVQENGGTPVVSPTTQKLYEHATFSVTTETLTINYDTYPADAPVRTQAVFGHAMLD</sequence>
<dbReference type="RefSeq" id="WP_191189239.1">
    <property type="nucleotide sequence ID" value="NZ_JACWMY010000005.1"/>
</dbReference>
<dbReference type="PROSITE" id="PS51257">
    <property type="entry name" value="PROKAR_LIPOPROTEIN"/>
    <property type="match status" value="1"/>
</dbReference>
<protein>
    <recommendedName>
        <fullName evidence="3">Lipocalin-like domain-containing protein</fullName>
    </recommendedName>
</protein>
<comment type="caution">
    <text evidence="1">The sequence shown here is derived from an EMBL/GenBank/DDBJ whole genome shotgun (WGS) entry which is preliminary data.</text>
</comment>
<keyword evidence="2" id="KW-1185">Reference proteome</keyword>
<evidence type="ECO:0000313" key="2">
    <source>
        <dbReference type="Proteomes" id="UP000606600"/>
    </source>
</evidence>
<gene>
    <name evidence="1" type="ORF">IDJ77_12240</name>
</gene>
<evidence type="ECO:0008006" key="3">
    <source>
        <dbReference type="Google" id="ProtNLM"/>
    </source>
</evidence>
<accession>A0ABR7WQI6</accession>
<reference evidence="1 2" key="1">
    <citation type="submission" date="2020-09" db="EMBL/GenBank/DDBJ databases">
        <title>Novel species of Mucilaginibacter isolated from a glacier on the Tibetan Plateau.</title>
        <authorList>
            <person name="Liu Q."/>
            <person name="Xin Y.-H."/>
        </authorList>
    </citation>
    <scope>NUCLEOTIDE SEQUENCE [LARGE SCALE GENOMIC DNA]</scope>
    <source>
        <strain evidence="1 2">ZT4R22</strain>
    </source>
</reference>
<organism evidence="1 2">
    <name type="scientific">Mucilaginibacter pankratovii</name>
    <dbReference type="NCBI Taxonomy" id="2772110"/>
    <lineage>
        <taxon>Bacteria</taxon>
        <taxon>Pseudomonadati</taxon>
        <taxon>Bacteroidota</taxon>
        <taxon>Sphingobacteriia</taxon>
        <taxon>Sphingobacteriales</taxon>
        <taxon>Sphingobacteriaceae</taxon>
        <taxon>Mucilaginibacter</taxon>
    </lineage>
</organism>
<dbReference type="Proteomes" id="UP000606600">
    <property type="component" value="Unassembled WGS sequence"/>
</dbReference>
<proteinExistence type="predicted"/>